<comment type="caution">
    <text evidence="1">The sequence shown here is derived from an EMBL/GenBank/DDBJ whole genome shotgun (WGS) entry which is preliminary data.</text>
</comment>
<evidence type="ECO:0000313" key="2">
    <source>
        <dbReference type="Proteomes" id="UP001060085"/>
    </source>
</evidence>
<accession>A0ACC0AWQ1</accession>
<evidence type="ECO:0000313" key="1">
    <source>
        <dbReference type="EMBL" id="KAI5665290.1"/>
    </source>
</evidence>
<proteinExistence type="predicted"/>
<reference evidence="2" key="1">
    <citation type="journal article" date="2023" name="Nat. Plants">
        <title>Single-cell RNA sequencing provides a high-resolution roadmap for understanding the multicellular compartmentation of specialized metabolism.</title>
        <authorList>
            <person name="Sun S."/>
            <person name="Shen X."/>
            <person name="Li Y."/>
            <person name="Li Y."/>
            <person name="Wang S."/>
            <person name="Li R."/>
            <person name="Zhang H."/>
            <person name="Shen G."/>
            <person name="Guo B."/>
            <person name="Wei J."/>
            <person name="Xu J."/>
            <person name="St-Pierre B."/>
            <person name="Chen S."/>
            <person name="Sun C."/>
        </authorList>
    </citation>
    <scope>NUCLEOTIDE SEQUENCE [LARGE SCALE GENOMIC DNA]</scope>
</reference>
<gene>
    <name evidence="1" type="ORF">M9H77_24613</name>
</gene>
<sequence length="1057" mass="116314">MNSAANVFYTTGLLNFQDALSLLDQVFRSAPAPLALVMLMFLSNQITDLSWNLGGQVVVNAFFKMDIPGWLHHATIRIIAIIPALCSVWNSGAEGIYQMLIFSQVVVALLLPSSVIPLFRIASSRIIMGVYKTSQFEEFLVLITFVGMLGLKVIFFIELMFGNSDWVTNLRWNTGSSVPVAYVFLVGAASVSFCLMLWLAATPLKSATSRIDSQVVEWDLQTNVPETYAEEEQKDDSASKYIIDKPKEKALEQSLGSFLDLSTTSPNFNLPDTLYDSEDVFRSTPSEKKSEIINSSSSVYQEEVSTAEGDTSSDTTNRGEVSDSELQDARGMKREPVEVVEKTLIVEGELQNLRDDGESWEPEEIPKGISETNQSLTSEGPGSFRSLGGKNDDPGSGTGSLSRLAGLGRAARRQLTLILDEFWGQLFDFHGQATTEAKTRKLDVLLGLDIKEDLKSSSPSVKLDSNRKDSAGHFPSVAGGATDPVMSSPSALYGSPKQQAQNILESSYSVQRGSSALWLPPQMQLLENHLRNPSPNTLDSSERRYSSMRIPASSDVYDQQPATVHGYQLSSYLNRVTQERGSGFLNGQIDSLAPKSTSSVMPHYGDSFARPLGRRTSNGASALTPPGFHNIPISRNSSLQPDRPYYEISSPKPAENVHSSATPKKYYSLPDISGLRIPHQDVSMLDKSGIWDNPPMAYGQNVGSATYERTHSIASSRSGVPPGINEVSPKVCRDAFSLNIRSTNPGSLWYRQPFEQFGVADKSIAESNTQETASQAELEAKLLQSFRYCIMKLLKLEGSDWLFRQNDGADEDLIDRVAAREKFLYEAESVQANRPNNAVYSEADHAKFLVTSVPHCGEGCVYKVHLIISFGVWCIHRILELSLMESRPELWGKYTYVLNRLQGIIDLAFFKPRSPTAPCFCLQLPDGWQLKSSPPISNGSLPPHAKQGRGKCTTATMLLDMIKDVEMAISCRKGRTGTAAGDVAFPKGKENLASVLKRYKRRLSNKSIGLQESGSMSRKEIRRACRNAFEASSRQGKKGKIACLASSGCHCPWHSAD</sequence>
<protein>
    <submittedName>
        <fullName evidence="1">Uncharacterized protein</fullName>
    </submittedName>
</protein>
<name>A0ACC0AWQ1_CATRO</name>
<dbReference type="Proteomes" id="UP001060085">
    <property type="component" value="Linkage Group LG05"/>
</dbReference>
<dbReference type="EMBL" id="CM044705">
    <property type="protein sequence ID" value="KAI5665290.1"/>
    <property type="molecule type" value="Genomic_DNA"/>
</dbReference>
<organism evidence="1 2">
    <name type="scientific">Catharanthus roseus</name>
    <name type="common">Madagascar periwinkle</name>
    <name type="synonym">Vinca rosea</name>
    <dbReference type="NCBI Taxonomy" id="4058"/>
    <lineage>
        <taxon>Eukaryota</taxon>
        <taxon>Viridiplantae</taxon>
        <taxon>Streptophyta</taxon>
        <taxon>Embryophyta</taxon>
        <taxon>Tracheophyta</taxon>
        <taxon>Spermatophyta</taxon>
        <taxon>Magnoliopsida</taxon>
        <taxon>eudicotyledons</taxon>
        <taxon>Gunneridae</taxon>
        <taxon>Pentapetalae</taxon>
        <taxon>asterids</taxon>
        <taxon>lamiids</taxon>
        <taxon>Gentianales</taxon>
        <taxon>Apocynaceae</taxon>
        <taxon>Rauvolfioideae</taxon>
        <taxon>Vinceae</taxon>
        <taxon>Catharanthinae</taxon>
        <taxon>Catharanthus</taxon>
    </lineage>
</organism>
<keyword evidence="2" id="KW-1185">Reference proteome</keyword>